<keyword evidence="16" id="KW-0862">Zinc</keyword>
<dbReference type="SUPFAM" id="SSF57756">
    <property type="entry name" value="Retrovirus zinc finger-like domains"/>
    <property type="match status" value="1"/>
</dbReference>
<keyword evidence="14" id="KW-0233">DNA recombination</keyword>
<evidence type="ECO:0000256" key="10">
    <source>
        <dbReference type="ARBA" id="ARBA00022908"/>
    </source>
</evidence>
<evidence type="ECO:0000313" key="20">
    <source>
        <dbReference type="Proteomes" id="UP000436088"/>
    </source>
</evidence>
<dbReference type="GO" id="GO:0003887">
    <property type="term" value="F:DNA-directed DNA polymerase activity"/>
    <property type="evidence" value="ECO:0007669"/>
    <property type="project" value="UniProtKB-KW"/>
</dbReference>
<evidence type="ECO:0000256" key="7">
    <source>
        <dbReference type="ARBA" id="ARBA00022759"/>
    </source>
</evidence>
<keyword evidence="10" id="KW-0229">DNA integration</keyword>
<dbReference type="Pfam" id="PF00098">
    <property type="entry name" value="zf-CCHC"/>
    <property type="match status" value="1"/>
</dbReference>
<keyword evidence="20" id="KW-1185">Reference proteome</keyword>
<keyword evidence="8" id="KW-0378">Hydrolase</keyword>
<sequence length="1144" mass="130975">MTTPIRGATDSEPDSTRVAFDENFGRQFLQLIQGAVRAVGVGSEVYISQTLIANGVRTFRGQLGGVSTEAGDWLQDTERRMDQLGLVPTKRYLGAVAMLDGNAHTWWESVTSSVPTDRLTWDFFKEHFRSRFLVWNQSGAYRERSMPAKDAKEMEALASGRECVDQERSRKSFGPTESSAQSGKRTRTSAPQRSNTRFRPAASSPSAVSRGGSSVLFQVPYCDFCGKWHTGECYRKIESCFHCGSSGHFRRDCPQLASSERTATQTPVRSQTTVQTLIRDCSQGKARGLASRTDNNGSTHSYVLSSVSRNLHIPIENTDNTVTVTSPVGQTILVNKVFWRCPLEVQGEIFLADLMELPLEEFDLILGMVWLNKHKVNLDCEYKKGYETFISCILNTKGSLYTIEEIRTVSEFPDVFPEELPGLPPDREVEFEIETYPRSSPISMAPYCMAPKELKELKVDPSKIEAIVNWKRPKNVSEIRSFLGLAGYYRRFVEGFSIIVAPLTKLLRKNVSFDWGEAQQESFEKLKVVLTQAPMLIQPESGKDFTVYSDASHSGLGCVLMQEAKQVEQGISSYYALDQDEVLCFKGRYCVSDDAELRQIILNEAHSSPYVIHPGGDKMYMNLRERYHWVGMKKDISDFMARCLTCQQVKAEHQHPSGLLQPIKIPEWKWERITMDFVTGLPMTPSKKDSVWVIVDILTKSVHFIPVRILEDMLRGCIIDFHGSWENFLPLAEFAYNNSYQTSIRMAPYEELYGRRCCTPIYWTELRERKTLGPELVRETEDTVKLIRDRLKEAFDRHKSYADQRRKDIQFEVGDQVFLKVSPWKKVLRFGRKGKLSPRFIGPFRILKRVGPVAYQLELPSQLSCIHDVFHVSMLRRYRTDPGHIIQVDEVKLRPDLSYEEEPIQILERDKRVLRNRRIPMAAAVREGGEAVKVPIELKSNSPPFKNLNRGIRDSHDRLTARPNSSRSVKPRVPVFTRRLYGPEIILGFGKMALRIMNVHKEASTWKNKTFPYYEDLCIVFGKDRAQGNRAKDFVEMGQKVNLEEKQQSDDDLLDSDNVVSRNTNVQHNEASPSVVSRKRKSRSDDGFNNVREDPSGDFKDEFTNSNREVQSLNKIRSDPINVHNFWQLEEDDRDDWVKYILEG</sequence>
<dbReference type="AlphaFoldDB" id="A0A6A3AUB5"/>
<evidence type="ECO:0000256" key="14">
    <source>
        <dbReference type="ARBA" id="ARBA00023172"/>
    </source>
</evidence>
<dbReference type="Gene3D" id="3.30.70.270">
    <property type="match status" value="1"/>
</dbReference>
<dbReference type="GO" id="GO:0003964">
    <property type="term" value="F:RNA-directed DNA polymerase activity"/>
    <property type="evidence" value="ECO:0007669"/>
    <property type="project" value="UniProtKB-KW"/>
</dbReference>
<dbReference type="PANTHER" id="PTHR37984:SF5">
    <property type="entry name" value="PROTEIN NYNRIN-LIKE"/>
    <property type="match status" value="1"/>
</dbReference>
<dbReference type="EMBL" id="VEPZ02000970">
    <property type="protein sequence ID" value="KAE8706452.1"/>
    <property type="molecule type" value="Genomic_DNA"/>
</dbReference>
<feature type="compositionally biased region" description="Basic and acidic residues" evidence="17">
    <location>
        <begin position="144"/>
        <end position="155"/>
    </location>
</feature>
<dbReference type="Gene3D" id="1.10.340.70">
    <property type="match status" value="1"/>
</dbReference>
<dbReference type="Gene3D" id="2.40.70.10">
    <property type="entry name" value="Acid Proteases"/>
    <property type="match status" value="1"/>
</dbReference>
<evidence type="ECO:0000256" key="1">
    <source>
        <dbReference type="ARBA" id="ARBA00022670"/>
    </source>
</evidence>
<accession>A0A6A3AUB5</accession>
<evidence type="ECO:0000256" key="2">
    <source>
        <dbReference type="ARBA" id="ARBA00022679"/>
    </source>
</evidence>
<dbReference type="InterPro" id="IPR043128">
    <property type="entry name" value="Rev_trsase/Diguanyl_cyclase"/>
</dbReference>
<feature type="region of interest" description="Disordered" evidence="17">
    <location>
        <begin position="144"/>
        <end position="211"/>
    </location>
</feature>
<keyword evidence="2" id="KW-0808">Transferase</keyword>
<evidence type="ECO:0000256" key="12">
    <source>
        <dbReference type="ARBA" id="ARBA00022932"/>
    </source>
</evidence>
<reference evidence="19" key="1">
    <citation type="submission" date="2019-09" db="EMBL/GenBank/DDBJ databases">
        <title>Draft genome information of white flower Hibiscus syriacus.</title>
        <authorList>
            <person name="Kim Y.-M."/>
        </authorList>
    </citation>
    <scope>NUCLEOTIDE SEQUENCE [LARGE SCALE GENOMIC DNA]</scope>
    <source>
        <strain evidence="19">YM2019G1</strain>
    </source>
</reference>
<keyword evidence="13" id="KW-0238">DNA-binding</keyword>
<dbReference type="InterPro" id="IPR005162">
    <property type="entry name" value="Retrotrans_gag_dom"/>
</dbReference>
<dbReference type="GO" id="GO:0006310">
    <property type="term" value="P:DNA recombination"/>
    <property type="evidence" value="ECO:0007669"/>
    <property type="project" value="UniProtKB-KW"/>
</dbReference>
<comment type="caution">
    <text evidence="19">The sequence shown here is derived from an EMBL/GenBank/DDBJ whole genome shotgun (WGS) entry which is preliminary data.</text>
</comment>
<dbReference type="Pfam" id="PF03732">
    <property type="entry name" value="Retrotrans_gag"/>
    <property type="match status" value="1"/>
</dbReference>
<keyword evidence="15" id="KW-0511">Multifunctional enzyme</keyword>
<evidence type="ECO:0000256" key="6">
    <source>
        <dbReference type="ARBA" id="ARBA00022750"/>
    </source>
</evidence>
<keyword evidence="11" id="KW-0695">RNA-directed DNA polymerase</keyword>
<evidence type="ECO:0000256" key="8">
    <source>
        <dbReference type="ARBA" id="ARBA00022801"/>
    </source>
</evidence>
<dbReference type="InterPro" id="IPR001878">
    <property type="entry name" value="Znf_CCHC"/>
</dbReference>
<evidence type="ECO:0000256" key="9">
    <source>
        <dbReference type="ARBA" id="ARBA00022842"/>
    </source>
</evidence>
<evidence type="ECO:0000256" key="5">
    <source>
        <dbReference type="ARBA" id="ARBA00022723"/>
    </source>
</evidence>
<dbReference type="InterPro" id="IPR050951">
    <property type="entry name" value="Retrovirus_Pol_polyprotein"/>
</dbReference>
<keyword evidence="1" id="KW-0645">Protease</keyword>
<dbReference type="InterPro" id="IPR036875">
    <property type="entry name" value="Znf_CCHC_sf"/>
</dbReference>
<dbReference type="GO" id="GO:0008270">
    <property type="term" value="F:zinc ion binding"/>
    <property type="evidence" value="ECO:0007669"/>
    <property type="project" value="UniProtKB-KW"/>
</dbReference>
<keyword evidence="9" id="KW-0460">Magnesium</keyword>
<evidence type="ECO:0000256" key="17">
    <source>
        <dbReference type="SAM" id="MobiDB-lite"/>
    </source>
</evidence>
<dbReference type="Pfam" id="PF08284">
    <property type="entry name" value="RVP_2"/>
    <property type="match status" value="1"/>
</dbReference>
<dbReference type="Pfam" id="PF24626">
    <property type="entry name" value="SH3_Tf2-1"/>
    <property type="match status" value="1"/>
</dbReference>
<gene>
    <name evidence="19" type="ORF">F3Y22_tig00110393pilonHSYRG00207</name>
</gene>
<evidence type="ECO:0000313" key="19">
    <source>
        <dbReference type="EMBL" id="KAE8706452.1"/>
    </source>
</evidence>
<dbReference type="SMART" id="SM00343">
    <property type="entry name" value="ZnF_C2HC"/>
    <property type="match status" value="1"/>
</dbReference>
<dbReference type="InterPro" id="IPR012337">
    <property type="entry name" value="RNaseH-like_sf"/>
</dbReference>
<dbReference type="InterPro" id="IPR056924">
    <property type="entry name" value="SH3_Tf2-1"/>
</dbReference>
<dbReference type="FunFam" id="3.30.70.270:FF:000020">
    <property type="entry name" value="Transposon Tf2-6 polyprotein-like Protein"/>
    <property type="match status" value="1"/>
</dbReference>
<dbReference type="Pfam" id="PF17919">
    <property type="entry name" value="RT_RNaseH_2"/>
    <property type="match status" value="1"/>
</dbReference>
<dbReference type="PROSITE" id="PS50158">
    <property type="entry name" value="ZF_CCHC"/>
    <property type="match status" value="1"/>
</dbReference>
<dbReference type="GO" id="GO:0004519">
    <property type="term" value="F:endonuclease activity"/>
    <property type="evidence" value="ECO:0007669"/>
    <property type="project" value="UniProtKB-KW"/>
</dbReference>
<dbReference type="CDD" id="cd00303">
    <property type="entry name" value="retropepsin_like"/>
    <property type="match status" value="1"/>
</dbReference>
<keyword evidence="16" id="KW-0863">Zinc-finger</keyword>
<dbReference type="GO" id="GO:0003677">
    <property type="term" value="F:DNA binding"/>
    <property type="evidence" value="ECO:0007669"/>
    <property type="project" value="UniProtKB-KW"/>
</dbReference>
<keyword evidence="6" id="KW-0064">Aspartyl protease</keyword>
<feature type="domain" description="CCHC-type" evidence="18">
    <location>
        <begin position="240"/>
        <end position="255"/>
    </location>
</feature>
<organism evidence="19 20">
    <name type="scientific">Hibiscus syriacus</name>
    <name type="common">Rose of Sharon</name>
    <dbReference type="NCBI Taxonomy" id="106335"/>
    <lineage>
        <taxon>Eukaryota</taxon>
        <taxon>Viridiplantae</taxon>
        <taxon>Streptophyta</taxon>
        <taxon>Embryophyta</taxon>
        <taxon>Tracheophyta</taxon>
        <taxon>Spermatophyta</taxon>
        <taxon>Magnoliopsida</taxon>
        <taxon>eudicotyledons</taxon>
        <taxon>Gunneridae</taxon>
        <taxon>Pentapetalae</taxon>
        <taxon>rosids</taxon>
        <taxon>malvids</taxon>
        <taxon>Malvales</taxon>
        <taxon>Malvaceae</taxon>
        <taxon>Malvoideae</taxon>
        <taxon>Hibiscus</taxon>
    </lineage>
</organism>
<feature type="compositionally biased region" description="Polar residues" evidence="17">
    <location>
        <begin position="1061"/>
        <end position="1072"/>
    </location>
</feature>
<evidence type="ECO:0000256" key="16">
    <source>
        <dbReference type="PROSITE-ProRule" id="PRU00047"/>
    </source>
</evidence>
<dbReference type="InterPro" id="IPR021109">
    <property type="entry name" value="Peptidase_aspartic_dom_sf"/>
</dbReference>
<dbReference type="GO" id="GO:0015074">
    <property type="term" value="P:DNA integration"/>
    <property type="evidence" value="ECO:0007669"/>
    <property type="project" value="UniProtKB-KW"/>
</dbReference>
<keyword evidence="7" id="KW-0255">Endonuclease</keyword>
<proteinExistence type="predicted"/>
<dbReference type="InterPro" id="IPR043502">
    <property type="entry name" value="DNA/RNA_pol_sf"/>
</dbReference>
<dbReference type="Gene3D" id="3.30.420.10">
    <property type="entry name" value="Ribonuclease H-like superfamily/Ribonuclease H"/>
    <property type="match status" value="1"/>
</dbReference>
<feature type="compositionally biased region" description="Basic and acidic residues" evidence="17">
    <location>
        <begin position="1083"/>
        <end position="1103"/>
    </location>
</feature>
<feature type="region of interest" description="Disordered" evidence="17">
    <location>
        <begin position="1061"/>
        <end position="1105"/>
    </location>
</feature>
<keyword evidence="5" id="KW-0479">Metal-binding</keyword>
<evidence type="ECO:0000256" key="15">
    <source>
        <dbReference type="ARBA" id="ARBA00023268"/>
    </source>
</evidence>
<dbReference type="InterPro" id="IPR036397">
    <property type="entry name" value="RNaseH_sf"/>
</dbReference>
<feature type="compositionally biased region" description="Low complexity" evidence="17">
    <location>
        <begin position="199"/>
        <end position="211"/>
    </location>
</feature>
<name>A0A6A3AUB5_HIBSY</name>
<evidence type="ECO:0000259" key="18">
    <source>
        <dbReference type="PROSITE" id="PS50158"/>
    </source>
</evidence>
<dbReference type="GO" id="GO:0006508">
    <property type="term" value="P:proteolysis"/>
    <property type="evidence" value="ECO:0007669"/>
    <property type="project" value="UniProtKB-KW"/>
</dbReference>
<evidence type="ECO:0000256" key="4">
    <source>
        <dbReference type="ARBA" id="ARBA00022722"/>
    </source>
</evidence>
<dbReference type="InterPro" id="IPR041588">
    <property type="entry name" value="Integrase_H2C2"/>
</dbReference>
<keyword evidence="3" id="KW-0548">Nucleotidyltransferase</keyword>
<keyword evidence="12" id="KW-0239">DNA-directed DNA polymerase</keyword>
<feature type="compositionally biased region" description="Polar residues" evidence="17">
    <location>
        <begin position="175"/>
        <end position="197"/>
    </location>
</feature>
<dbReference type="SUPFAM" id="SSF53098">
    <property type="entry name" value="Ribonuclease H-like"/>
    <property type="match status" value="1"/>
</dbReference>
<dbReference type="Pfam" id="PF17921">
    <property type="entry name" value="Integrase_H2C2"/>
    <property type="match status" value="1"/>
</dbReference>
<dbReference type="GO" id="GO:0004190">
    <property type="term" value="F:aspartic-type endopeptidase activity"/>
    <property type="evidence" value="ECO:0007669"/>
    <property type="project" value="UniProtKB-KW"/>
</dbReference>
<dbReference type="SUPFAM" id="SSF56672">
    <property type="entry name" value="DNA/RNA polymerases"/>
    <property type="match status" value="1"/>
</dbReference>
<dbReference type="Gene3D" id="4.10.60.10">
    <property type="entry name" value="Zinc finger, CCHC-type"/>
    <property type="match status" value="1"/>
</dbReference>
<evidence type="ECO:0000256" key="3">
    <source>
        <dbReference type="ARBA" id="ARBA00022695"/>
    </source>
</evidence>
<dbReference type="InterPro" id="IPR041577">
    <property type="entry name" value="RT_RNaseH_2"/>
</dbReference>
<evidence type="ECO:0000256" key="11">
    <source>
        <dbReference type="ARBA" id="ARBA00022918"/>
    </source>
</evidence>
<protein>
    <recommendedName>
        <fullName evidence="18">CCHC-type domain-containing protein</fullName>
    </recommendedName>
</protein>
<dbReference type="PANTHER" id="PTHR37984">
    <property type="entry name" value="PROTEIN CBG26694"/>
    <property type="match status" value="1"/>
</dbReference>
<evidence type="ECO:0000256" key="13">
    <source>
        <dbReference type="ARBA" id="ARBA00023125"/>
    </source>
</evidence>
<keyword evidence="4" id="KW-0540">Nuclease</keyword>
<dbReference type="Proteomes" id="UP000436088">
    <property type="component" value="Unassembled WGS sequence"/>
</dbReference>